<evidence type="ECO:0000259" key="1">
    <source>
        <dbReference type="PROSITE" id="PS50943"/>
    </source>
</evidence>
<gene>
    <name evidence="2" type="ORF">GJU95_08345</name>
</gene>
<accession>A0A9X5AMD1</accession>
<dbReference type="PROSITE" id="PS50943">
    <property type="entry name" value="HTH_CROC1"/>
    <property type="match status" value="1"/>
</dbReference>
<dbReference type="InterPro" id="IPR010982">
    <property type="entry name" value="Lambda_DNA-bd_dom_sf"/>
</dbReference>
<dbReference type="GO" id="GO:0003677">
    <property type="term" value="F:DNA binding"/>
    <property type="evidence" value="ECO:0007669"/>
    <property type="project" value="InterPro"/>
</dbReference>
<feature type="domain" description="HTH cro/C1-type" evidence="1">
    <location>
        <begin position="11"/>
        <end position="64"/>
    </location>
</feature>
<evidence type="ECO:0000313" key="2">
    <source>
        <dbReference type="EMBL" id="MTE03774.1"/>
    </source>
</evidence>
<evidence type="ECO:0000313" key="3">
    <source>
        <dbReference type="Proteomes" id="UP000488295"/>
    </source>
</evidence>
<organism evidence="2 3">
    <name type="scientific">Lactobacillus johnsonii</name>
    <dbReference type="NCBI Taxonomy" id="33959"/>
    <lineage>
        <taxon>Bacteria</taxon>
        <taxon>Bacillati</taxon>
        <taxon>Bacillota</taxon>
        <taxon>Bacilli</taxon>
        <taxon>Lactobacillales</taxon>
        <taxon>Lactobacillaceae</taxon>
        <taxon>Lactobacillus</taxon>
    </lineage>
</organism>
<dbReference type="SMART" id="SM00530">
    <property type="entry name" value="HTH_XRE"/>
    <property type="match status" value="1"/>
</dbReference>
<sequence length="271" mass="32146">MEYKDKIGETLKKERKLLGLTQDQFIHGIISKSFYSKVERGLNEISASDLFSILEVNKISLDDFMNNLKDNSSKENDLEIKLVQAFYAQNKAEITEIYNTIIKSNYSERLKLTAILVKATIEKSLLQLDSSIKRRIKKGFFEVDNWTTNINMLQIFCNSMLLFDQDELDYHFKQLFKFYRCKLSGFSFHTQKLVGTICINYLQNCYLNQEGEYREKAYQLIDDLALIPDLGMFRIIKNYYKYWFNHDSIKYRSIRKFLIDNGLEEFVHRLP</sequence>
<dbReference type="Pfam" id="PF01381">
    <property type="entry name" value="HTH_3"/>
    <property type="match status" value="1"/>
</dbReference>
<comment type="caution">
    <text evidence="2">The sequence shown here is derived from an EMBL/GenBank/DDBJ whole genome shotgun (WGS) entry which is preliminary data.</text>
</comment>
<dbReference type="PANTHER" id="PTHR37038">
    <property type="entry name" value="TRANSCRIPTIONAL REGULATOR-RELATED"/>
    <property type="match status" value="1"/>
</dbReference>
<dbReference type="RefSeq" id="WP_155692869.1">
    <property type="nucleotide sequence ID" value="NZ_WKKC01000026.1"/>
</dbReference>
<dbReference type="Gene3D" id="1.10.260.40">
    <property type="entry name" value="lambda repressor-like DNA-binding domains"/>
    <property type="match status" value="1"/>
</dbReference>
<dbReference type="InterPro" id="IPR053163">
    <property type="entry name" value="HTH-type_regulator_Rgg"/>
</dbReference>
<dbReference type="Proteomes" id="UP000488295">
    <property type="component" value="Unassembled WGS sequence"/>
</dbReference>
<dbReference type="CDD" id="cd00093">
    <property type="entry name" value="HTH_XRE"/>
    <property type="match status" value="1"/>
</dbReference>
<reference evidence="2 3" key="1">
    <citation type="submission" date="2019-11" db="EMBL/GenBank/DDBJ databases">
        <title>Gastrointestinal microbiota of Peromyscus leucopus.</title>
        <authorList>
            <person name="Milovic A."/>
            <person name="Bassam K."/>
            <person name="Barbour A.G."/>
        </authorList>
    </citation>
    <scope>NUCLEOTIDE SEQUENCE [LARGE SCALE GENOMIC DNA]</scope>
    <source>
        <strain evidence="2 3">LL8</strain>
    </source>
</reference>
<proteinExistence type="predicted"/>
<protein>
    <submittedName>
        <fullName evidence="2">Helix-turn-helix domain-containing protein</fullName>
    </submittedName>
</protein>
<dbReference type="EMBL" id="WKKC01000026">
    <property type="protein sequence ID" value="MTE03774.1"/>
    <property type="molecule type" value="Genomic_DNA"/>
</dbReference>
<name>A0A9X5AMD1_LACJH</name>
<dbReference type="SUPFAM" id="SSF47413">
    <property type="entry name" value="lambda repressor-like DNA-binding domains"/>
    <property type="match status" value="1"/>
</dbReference>
<dbReference type="AlphaFoldDB" id="A0A9X5AMD1"/>
<dbReference type="InterPro" id="IPR001387">
    <property type="entry name" value="Cro/C1-type_HTH"/>
</dbReference>